<keyword evidence="1" id="KW-1133">Transmembrane helix</keyword>
<dbReference type="OrthoDB" id="407658at2759"/>
<proteinExistence type="predicted"/>
<feature type="transmembrane region" description="Helical" evidence="1">
    <location>
        <begin position="30"/>
        <end position="53"/>
    </location>
</feature>
<accession>A0A8K0QUE4</accession>
<dbReference type="EMBL" id="JAGMVJ010000024">
    <property type="protein sequence ID" value="KAH7071663.1"/>
    <property type="molecule type" value="Genomic_DNA"/>
</dbReference>
<evidence type="ECO:0000256" key="1">
    <source>
        <dbReference type="SAM" id="Phobius"/>
    </source>
</evidence>
<comment type="caution">
    <text evidence="2">The sequence shown here is derived from an EMBL/GenBank/DDBJ whole genome shotgun (WGS) entry which is preliminary data.</text>
</comment>
<gene>
    <name evidence="2" type="ORF">FB567DRAFT_633532</name>
</gene>
<evidence type="ECO:0000313" key="2">
    <source>
        <dbReference type="EMBL" id="KAH7071663.1"/>
    </source>
</evidence>
<reference evidence="2" key="1">
    <citation type="journal article" date="2021" name="Nat. Commun.">
        <title>Genetic determinants of endophytism in the Arabidopsis root mycobiome.</title>
        <authorList>
            <person name="Mesny F."/>
            <person name="Miyauchi S."/>
            <person name="Thiergart T."/>
            <person name="Pickel B."/>
            <person name="Atanasova L."/>
            <person name="Karlsson M."/>
            <person name="Huettel B."/>
            <person name="Barry K.W."/>
            <person name="Haridas S."/>
            <person name="Chen C."/>
            <person name="Bauer D."/>
            <person name="Andreopoulos W."/>
            <person name="Pangilinan J."/>
            <person name="LaButti K."/>
            <person name="Riley R."/>
            <person name="Lipzen A."/>
            <person name="Clum A."/>
            <person name="Drula E."/>
            <person name="Henrissat B."/>
            <person name="Kohler A."/>
            <person name="Grigoriev I.V."/>
            <person name="Martin F.M."/>
            <person name="Hacquard S."/>
        </authorList>
    </citation>
    <scope>NUCLEOTIDE SEQUENCE</scope>
    <source>
        <strain evidence="2">MPI-SDFR-AT-0120</strain>
    </source>
</reference>
<sequence>MPTGSYTRINPRSSILTARQRSRWVYALRLRTLITSILTFALLTTFILFTYIYTTSATPTRLQFLNSADNTRVPDWRILKTTIIYPPSSSVYDEVLRHHGAYDKRFGYTTTVLEKPVIKGAGNAVYWLQHLINVELMKPVEEQAEWLLYFDPTTIMSLIHPGTPLNAYLPPRNHTYGILKDLSVIAFKPDVTTLSPAPLFLRVSTLTLRILTLALAGIHNSTLSEPGTDVFASSLRSVLQMEAYKNAVLYQPYKWYHDYRQAVFQLHWGINEVDRLLRVSETLKLLETGDLQDWSADVSFEEQMGEWWELVVEVRQVLGEARERGEYGEEVAWFVLQKVGDVLLPQATAEFGGDIRKDVFEEVAREVLFPNSIEPIP</sequence>
<evidence type="ECO:0000313" key="3">
    <source>
        <dbReference type="Proteomes" id="UP000813461"/>
    </source>
</evidence>
<keyword evidence="1" id="KW-0812">Transmembrane</keyword>
<keyword evidence="1" id="KW-0472">Membrane</keyword>
<organism evidence="2 3">
    <name type="scientific">Paraphoma chrysanthemicola</name>
    <dbReference type="NCBI Taxonomy" id="798071"/>
    <lineage>
        <taxon>Eukaryota</taxon>
        <taxon>Fungi</taxon>
        <taxon>Dikarya</taxon>
        <taxon>Ascomycota</taxon>
        <taxon>Pezizomycotina</taxon>
        <taxon>Dothideomycetes</taxon>
        <taxon>Pleosporomycetidae</taxon>
        <taxon>Pleosporales</taxon>
        <taxon>Pleosporineae</taxon>
        <taxon>Phaeosphaeriaceae</taxon>
        <taxon>Paraphoma</taxon>
    </lineage>
</organism>
<protein>
    <submittedName>
        <fullName evidence="2">Uncharacterized protein</fullName>
    </submittedName>
</protein>
<dbReference type="AlphaFoldDB" id="A0A8K0QUE4"/>
<name>A0A8K0QUE4_9PLEO</name>
<keyword evidence="3" id="KW-1185">Reference proteome</keyword>
<dbReference type="Proteomes" id="UP000813461">
    <property type="component" value="Unassembled WGS sequence"/>
</dbReference>